<feature type="transmembrane region" description="Helical" evidence="5">
    <location>
        <begin position="205"/>
        <end position="222"/>
    </location>
</feature>
<dbReference type="Pfam" id="PF00146">
    <property type="entry name" value="NADHdh"/>
    <property type="match status" value="1"/>
</dbReference>
<dbReference type="InterPro" id="IPR052561">
    <property type="entry name" value="ComplexI_Subunit1"/>
</dbReference>
<accession>A0A645GKQ2</accession>
<feature type="transmembrane region" description="Helical" evidence="5">
    <location>
        <begin position="64"/>
        <end position="83"/>
    </location>
</feature>
<evidence type="ECO:0000313" key="6">
    <source>
        <dbReference type="EMBL" id="MPN27508.1"/>
    </source>
</evidence>
<dbReference type="GO" id="GO:0005886">
    <property type="term" value="C:plasma membrane"/>
    <property type="evidence" value="ECO:0007669"/>
    <property type="project" value="TreeGrafter"/>
</dbReference>
<gene>
    <name evidence="6" type="primary">ndhA_8</name>
    <name evidence="6" type="ORF">SDC9_174942</name>
</gene>
<comment type="subcellular location">
    <subcellularLocation>
        <location evidence="1">Membrane</location>
        <topology evidence="1">Multi-pass membrane protein</topology>
    </subcellularLocation>
</comment>
<protein>
    <submittedName>
        <fullName evidence="6">NAD(P)H-quinone oxidoreductase subunit 1, chloroplastic</fullName>
        <ecNumber evidence="6">1.6.5.11</ecNumber>
    </submittedName>
</protein>
<evidence type="ECO:0000256" key="1">
    <source>
        <dbReference type="ARBA" id="ARBA00004141"/>
    </source>
</evidence>
<feature type="transmembrane region" description="Helical" evidence="5">
    <location>
        <begin position="30"/>
        <end position="52"/>
    </location>
</feature>
<dbReference type="GO" id="GO:0016491">
    <property type="term" value="F:oxidoreductase activity"/>
    <property type="evidence" value="ECO:0007669"/>
    <property type="project" value="UniProtKB-KW"/>
</dbReference>
<sequence length="223" mass="24196">MLAPFMYLLSTMLAAFLLPNMMSNMNFGDIFVFVGLLAIGRFFMALSSFDAASAFGGMGGSREVYVATCVEPVMLLAVLTAILKSGSTSIYTMALNNGTQINVAVLLACIAFFILLLAENGRIPVDNPDTHLELTMIHECMLLEYSGRLLAVIHLASMIKNMLFIVLFSLIFLPMAIPLAIKVIITAMGIAVMESLNNKMRLFKVRAYLLATGGLLLLAIVAQ</sequence>
<evidence type="ECO:0000256" key="5">
    <source>
        <dbReference type="SAM" id="Phobius"/>
    </source>
</evidence>
<organism evidence="6">
    <name type="scientific">bioreactor metagenome</name>
    <dbReference type="NCBI Taxonomy" id="1076179"/>
    <lineage>
        <taxon>unclassified sequences</taxon>
        <taxon>metagenomes</taxon>
        <taxon>ecological metagenomes</taxon>
    </lineage>
</organism>
<comment type="caution">
    <text evidence="6">The sequence shown here is derived from an EMBL/GenBank/DDBJ whole genome shotgun (WGS) entry which is preliminary data.</text>
</comment>
<proteinExistence type="predicted"/>
<keyword evidence="4 5" id="KW-0472">Membrane</keyword>
<reference evidence="6" key="1">
    <citation type="submission" date="2019-08" db="EMBL/GenBank/DDBJ databases">
        <authorList>
            <person name="Kucharzyk K."/>
            <person name="Murdoch R.W."/>
            <person name="Higgins S."/>
            <person name="Loffler F."/>
        </authorList>
    </citation>
    <scope>NUCLEOTIDE SEQUENCE</scope>
</reference>
<feature type="transmembrane region" description="Helical" evidence="5">
    <location>
        <begin position="103"/>
        <end position="121"/>
    </location>
</feature>
<name>A0A645GKQ2_9ZZZZ</name>
<evidence type="ECO:0000256" key="2">
    <source>
        <dbReference type="ARBA" id="ARBA00022692"/>
    </source>
</evidence>
<keyword evidence="6" id="KW-0560">Oxidoreductase</keyword>
<evidence type="ECO:0000256" key="4">
    <source>
        <dbReference type="ARBA" id="ARBA00023136"/>
    </source>
</evidence>
<dbReference type="PANTHER" id="PTHR43359">
    <property type="entry name" value="FORMATE HYDROGENLYASE SUBUNIT 4"/>
    <property type="match status" value="1"/>
</dbReference>
<keyword evidence="3 5" id="KW-1133">Transmembrane helix</keyword>
<dbReference type="EC" id="1.6.5.11" evidence="6"/>
<evidence type="ECO:0000256" key="3">
    <source>
        <dbReference type="ARBA" id="ARBA00022989"/>
    </source>
</evidence>
<dbReference type="AlphaFoldDB" id="A0A645GKQ2"/>
<feature type="transmembrane region" description="Helical" evidence="5">
    <location>
        <begin position="165"/>
        <end position="193"/>
    </location>
</feature>
<dbReference type="EMBL" id="VSSQ01077432">
    <property type="protein sequence ID" value="MPN27508.1"/>
    <property type="molecule type" value="Genomic_DNA"/>
</dbReference>
<keyword evidence="2 5" id="KW-0812">Transmembrane</keyword>
<dbReference type="InterPro" id="IPR001694">
    <property type="entry name" value="NADH_UbQ_OxRdtase_su1/FPO"/>
</dbReference>
<dbReference type="PANTHER" id="PTHR43359:SF1">
    <property type="entry name" value="FORMATE HYDROGENLYASE SUBUNIT 4-RELATED"/>
    <property type="match status" value="1"/>
</dbReference>